<gene>
    <name evidence="2" type="ORF">DH17_14820</name>
</gene>
<sequence>MHDFSKPPHVTSPEETAKKRRLPVYILIIVGLFLLALIVYMVADHNQTPKEEGAFQNETTPHVIKGSTDLNLKTDIG</sequence>
<keyword evidence="1" id="KW-1133">Transmembrane helix</keyword>
<dbReference type="EMBL" id="JHQK01000005">
    <property type="protein sequence ID" value="KHN67203.1"/>
    <property type="molecule type" value="Genomic_DNA"/>
</dbReference>
<dbReference type="AlphaFoldDB" id="A0A0B2UCV8"/>
<keyword evidence="1" id="KW-0472">Membrane</keyword>
<organism evidence="2 3">
    <name type="scientific">Acinetobacter oleivorans</name>
    <dbReference type="NCBI Taxonomy" id="1148157"/>
    <lineage>
        <taxon>Bacteria</taxon>
        <taxon>Pseudomonadati</taxon>
        <taxon>Pseudomonadota</taxon>
        <taxon>Gammaproteobacteria</taxon>
        <taxon>Moraxellales</taxon>
        <taxon>Moraxellaceae</taxon>
        <taxon>Acinetobacter</taxon>
    </lineage>
</organism>
<protein>
    <submittedName>
        <fullName evidence="2">Uncharacterized protein</fullName>
    </submittedName>
</protein>
<reference evidence="2 3" key="1">
    <citation type="submission" date="2014-03" db="EMBL/GenBank/DDBJ databases">
        <title>Genome sequence of the diesel-degrader and plant-growth promoter Acinetobacter oleivorans PF-1 isolated from the roots of poplar tree.</title>
        <authorList>
            <person name="Gkorezis P."/>
            <person name="van Hamme J."/>
            <person name="Rineau F."/>
            <person name="Vangronsveld J."/>
            <person name="Francetti A."/>
        </authorList>
    </citation>
    <scope>NUCLEOTIDE SEQUENCE [LARGE SCALE GENOMIC DNA]</scope>
    <source>
        <strain evidence="2 3">PF1</strain>
    </source>
</reference>
<dbReference type="Proteomes" id="UP000031012">
    <property type="component" value="Unassembled WGS sequence"/>
</dbReference>
<accession>A0A0B2UCV8</accession>
<evidence type="ECO:0000256" key="1">
    <source>
        <dbReference type="SAM" id="Phobius"/>
    </source>
</evidence>
<keyword evidence="1" id="KW-0812">Transmembrane</keyword>
<proteinExistence type="predicted"/>
<evidence type="ECO:0000313" key="2">
    <source>
        <dbReference type="EMBL" id="KHN67203.1"/>
    </source>
</evidence>
<evidence type="ECO:0000313" key="3">
    <source>
        <dbReference type="Proteomes" id="UP000031012"/>
    </source>
</evidence>
<feature type="transmembrane region" description="Helical" evidence="1">
    <location>
        <begin position="22"/>
        <end position="43"/>
    </location>
</feature>
<comment type="caution">
    <text evidence="2">The sequence shown here is derived from an EMBL/GenBank/DDBJ whole genome shotgun (WGS) entry which is preliminary data.</text>
</comment>
<name>A0A0B2UCV8_9GAMM</name>